<keyword evidence="3" id="KW-1185">Reference proteome</keyword>
<sequence>ISMPVLNLIEQNNHSSGAVSGSASLEQHRPHPTISPSQYSNTSRSANMLHQELWSRSTNIADAAGYFQTPSASSQTAFTYPPPQFACDIPNQLLQPPMPQYTAQIPSTYGVQSYPGLNIPPRQPSRQRQGQQLFDTGNTAAGSQAYRFDSDLAVRTAGSGFSTGPVASQRPTSVTLLPDYGHQEVFASPIEAPASMPFTDDSARIPYYPQFDYTQATNGANLPLEPLYSVQGGEQYGQMQYPRNAPYSQEQQFSSFEGR</sequence>
<proteinExistence type="predicted"/>
<protein>
    <submittedName>
        <fullName evidence="2">Uncharacterized protein</fullName>
    </submittedName>
</protein>
<feature type="compositionally biased region" description="Polar residues" evidence="1">
    <location>
        <begin position="12"/>
        <end position="25"/>
    </location>
</feature>
<feature type="compositionally biased region" description="Polar residues" evidence="1">
    <location>
        <begin position="34"/>
        <end position="44"/>
    </location>
</feature>
<reference evidence="2 3" key="1">
    <citation type="submission" date="2023-08" db="EMBL/GenBank/DDBJ databases">
        <title>Black Yeasts Isolated from many extreme environments.</title>
        <authorList>
            <person name="Coleine C."/>
            <person name="Stajich J.E."/>
            <person name="Selbmann L."/>
        </authorList>
    </citation>
    <scope>NUCLEOTIDE SEQUENCE [LARGE SCALE GENOMIC DNA]</scope>
    <source>
        <strain evidence="2 3">CCFEE 536</strain>
    </source>
</reference>
<feature type="compositionally biased region" description="Polar residues" evidence="1">
    <location>
        <begin position="246"/>
        <end position="259"/>
    </location>
</feature>
<evidence type="ECO:0000313" key="2">
    <source>
        <dbReference type="EMBL" id="KAK5129652.1"/>
    </source>
</evidence>
<feature type="region of interest" description="Disordered" evidence="1">
    <location>
        <begin position="238"/>
        <end position="259"/>
    </location>
</feature>
<gene>
    <name evidence="2" type="ORF">LTR16_002008</name>
</gene>
<evidence type="ECO:0000256" key="1">
    <source>
        <dbReference type="SAM" id="MobiDB-lite"/>
    </source>
</evidence>
<feature type="non-terminal residue" evidence="2">
    <location>
        <position position="1"/>
    </location>
</feature>
<dbReference type="Proteomes" id="UP001357485">
    <property type="component" value="Unassembled WGS sequence"/>
</dbReference>
<evidence type="ECO:0000313" key="3">
    <source>
        <dbReference type="Proteomes" id="UP001357485"/>
    </source>
</evidence>
<organism evidence="2 3">
    <name type="scientific">Cryomyces antarcticus</name>
    <dbReference type="NCBI Taxonomy" id="329879"/>
    <lineage>
        <taxon>Eukaryota</taxon>
        <taxon>Fungi</taxon>
        <taxon>Dikarya</taxon>
        <taxon>Ascomycota</taxon>
        <taxon>Pezizomycotina</taxon>
        <taxon>Dothideomycetes</taxon>
        <taxon>Dothideomycetes incertae sedis</taxon>
        <taxon>Cryomyces</taxon>
    </lineage>
</organism>
<comment type="caution">
    <text evidence="2">The sequence shown here is derived from an EMBL/GenBank/DDBJ whole genome shotgun (WGS) entry which is preliminary data.</text>
</comment>
<dbReference type="EMBL" id="JAVRRA010024757">
    <property type="protein sequence ID" value="KAK5129652.1"/>
    <property type="molecule type" value="Genomic_DNA"/>
</dbReference>
<accession>A0ABR0KUY1</accession>
<feature type="region of interest" description="Disordered" evidence="1">
    <location>
        <begin position="12"/>
        <end position="44"/>
    </location>
</feature>
<name>A0ABR0KUY1_9PEZI</name>